<dbReference type="EMBL" id="CP015772">
    <property type="protein sequence ID" value="ANH83541.1"/>
    <property type="molecule type" value="Genomic_DNA"/>
</dbReference>
<dbReference type="GO" id="GO:0015074">
    <property type="term" value="P:DNA integration"/>
    <property type="evidence" value="ECO:0007669"/>
    <property type="project" value="InterPro"/>
</dbReference>
<name>A0A1A9IA42_9BACT</name>
<dbReference type="InterPro" id="IPR013762">
    <property type="entry name" value="Integrase-like_cat_sf"/>
</dbReference>
<dbReference type="AlphaFoldDB" id="A0A1A9IA42"/>
<accession>A0A1A9IA42</accession>
<dbReference type="InterPro" id="IPR011010">
    <property type="entry name" value="DNA_brk_join_enz"/>
</dbReference>
<evidence type="ECO:0000256" key="1">
    <source>
        <dbReference type="ARBA" id="ARBA00023172"/>
    </source>
</evidence>
<organism evidence="2 3">
    <name type="scientific">Niabella ginsenosidivorans</name>
    <dbReference type="NCBI Taxonomy" id="1176587"/>
    <lineage>
        <taxon>Bacteria</taxon>
        <taxon>Pseudomonadati</taxon>
        <taxon>Bacteroidota</taxon>
        <taxon>Chitinophagia</taxon>
        <taxon>Chitinophagales</taxon>
        <taxon>Chitinophagaceae</taxon>
        <taxon>Niabella</taxon>
    </lineage>
</organism>
<dbReference type="GO" id="GO:0003677">
    <property type="term" value="F:DNA binding"/>
    <property type="evidence" value="ECO:0007669"/>
    <property type="project" value="InterPro"/>
</dbReference>
<evidence type="ECO:0000313" key="3">
    <source>
        <dbReference type="Proteomes" id="UP000077667"/>
    </source>
</evidence>
<dbReference type="GO" id="GO:0006310">
    <property type="term" value="P:DNA recombination"/>
    <property type="evidence" value="ECO:0007669"/>
    <property type="project" value="UniProtKB-KW"/>
</dbReference>
<dbReference type="KEGG" id="nia:A8C56_23485"/>
<keyword evidence="1" id="KW-0233">DNA recombination</keyword>
<dbReference type="SUPFAM" id="SSF56349">
    <property type="entry name" value="DNA breaking-rejoining enzymes"/>
    <property type="match status" value="1"/>
</dbReference>
<gene>
    <name evidence="2" type="ORF">A8C56_23485</name>
</gene>
<dbReference type="STRING" id="1176587.A8C56_23485"/>
<sequence length="89" mass="10584">MEYKPKSFLFEGQFGGPYHLRSAQAVFKNAMKAAGVNKQIGIHGLRHSYVPHIYWNMERIYRLFKNCWGIMILKQRFATRRWLIPQSQP</sequence>
<evidence type="ECO:0008006" key="4">
    <source>
        <dbReference type="Google" id="ProtNLM"/>
    </source>
</evidence>
<dbReference type="Gene3D" id="1.10.443.10">
    <property type="entry name" value="Intergrase catalytic core"/>
    <property type="match status" value="1"/>
</dbReference>
<evidence type="ECO:0000313" key="2">
    <source>
        <dbReference type="EMBL" id="ANH83541.1"/>
    </source>
</evidence>
<dbReference type="Proteomes" id="UP000077667">
    <property type="component" value="Chromosome"/>
</dbReference>
<reference evidence="2 3" key="1">
    <citation type="submission" date="2016-05" db="EMBL/GenBank/DDBJ databases">
        <title>Niabella ginsenosidivorans BS26 whole genome sequencing.</title>
        <authorList>
            <person name="Im W.T."/>
            <person name="Siddiqi M.Z."/>
        </authorList>
    </citation>
    <scope>NUCLEOTIDE SEQUENCE [LARGE SCALE GENOMIC DNA]</scope>
    <source>
        <strain evidence="2 3">BS26</strain>
    </source>
</reference>
<keyword evidence="3" id="KW-1185">Reference proteome</keyword>
<proteinExistence type="predicted"/>
<protein>
    <recommendedName>
        <fullName evidence="4">Tyr recombinase domain-containing protein</fullName>
    </recommendedName>
</protein>